<evidence type="ECO:0000256" key="4">
    <source>
        <dbReference type="ARBA" id="ARBA00022960"/>
    </source>
</evidence>
<comment type="subunit">
    <text evidence="6">Forms polymers.</text>
</comment>
<dbReference type="SUPFAM" id="SSF53067">
    <property type="entry name" value="Actin-like ATPase domain"/>
    <property type="match status" value="2"/>
</dbReference>
<dbReference type="InterPro" id="IPR004753">
    <property type="entry name" value="MreB"/>
</dbReference>
<evidence type="ECO:0000256" key="5">
    <source>
        <dbReference type="ARBA" id="ARBA00023458"/>
    </source>
</evidence>
<dbReference type="HAMAP" id="MF_02207">
    <property type="entry name" value="MreB"/>
    <property type="match status" value="1"/>
</dbReference>
<evidence type="ECO:0000256" key="3">
    <source>
        <dbReference type="ARBA" id="ARBA00022840"/>
    </source>
</evidence>
<feature type="binding site" evidence="6">
    <location>
        <begin position="213"/>
        <end position="216"/>
    </location>
    <ligand>
        <name>ATP</name>
        <dbReference type="ChEBI" id="CHEBI:30616"/>
    </ligand>
</feature>
<dbReference type="PRINTS" id="PR01652">
    <property type="entry name" value="SHAPEPROTEIN"/>
</dbReference>
<comment type="caution">
    <text evidence="6">Lacks conserved residue(s) required for the propagation of feature annotation.</text>
</comment>
<dbReference type="NCBIfam" id="TIGR00904">
    <property type="entry name" value="mreB"/>
    <property type="match status" value="1"/>
</dbReference>
<evidence type="ECO:0000256" key="2">
    <source>
        <dbReference type="ARBA" id="ARBA00022741"/>
    </source>
</evidence>
<keyword evidence="3 6" id="KW-0067">ATP-binding</keyword>
<keyword evidence="8" id="KW-1185">Reference proteome</keyword>
<dbReference type="GO" id="GO:0008360">
    <property type="term" value="P:regulation of cell shape"/>
    <property type="evidence" value="ECO:0007669"/>
    <property type="project" value="UniProtKB-UniRule"/>
</dbReference>
<dbReference type="AlphaFoldDB" id="H0UMM0"/>
<dbReference type="PANTHER" id="PTHR42749:SF1">
    <property type="entry name" value="CELL SHAPE-DETERMINING PROTEIN MREB"/>
    <property type="match status" value="1"/>
</dbReference>
<dbReference type="eggNOG" id="COG1077">
    <property type="taxonomic scope" value="Bacteria"/>
</dbReference>
<comment type="similarity">
    <text evidence="5 6">Belongs to the FtsA/MreB family.</text>
</comment>
<evidence type="ECO:0000313" key="7">
    <source>
        <dbReference type="EMBL" id="EHM13723.1"/>
    </source>
</evidence>
<keyword evidence="4 6" id="KW-0133">Cell shape</keyword>
<evidence type="ECO:0000256" key="6">
    <source>
        <dbReference type="HAMAP-Rule" id="MF_02207"/>
    </source>
</evidence>
<evidence type="ECO:0000313" key="8">
    <source>
        <dbReference type="Proteomes" id="UP000003806"/>
    </source>
</evidence>
<dbReference type="GO" id="GO:0005737">
    <property type="term" value="C:cytoplasm"/>
    <property type="evidence" value="ECO:0007669"/>
    <property type="project" value="UniProtKB-SubCell"/>
</dbReference>
<dbReference type="InterPro" id="IPR004000">
    <property type="entry name" value="Actin"/>
</dbReference>
<dbReference type="CDD" id="cd10225">
    <property type="entry name" value="ASKHA_NBD_MreB-like"/>
    <property type="match status" value="1"/>
</dbReference>
<gene>
    <name evidence="6" type="primary">mreB</name>
    <name evidence="7" type="ORF">JonanDRAFT_1359</name>
</gene>
<reference evidence="7 8" key="1">
    <citation type="submission" date="2011-11" db="EMBL/GenBank/DDBJ databases">
        <title>The Noncontiguous Finished genome of Jonquetella anthropi DSM 22815.</title>
        <authorList>
            <consortium name="US DOE Joint Genome Institute (JGI-PGF)"/>
            <person name="Lucas S."/>
            <person name="Copeland A."/>
            <person name="Lapidus A."/>
            <person name="Glavina del Rio T."/>
            <person name="Dalin E."/>
            <person name="Tice H."/>
            <person name="Bruce D."/>
            <person name="Goodwin L."/>
            <person name="Pitluck S."/>
            <person name="Peters L."/>
            <person name="Mikhailova N."/>
            <person name="Held B."/>
            <person name="Kyrpides N."/>
            <person name="Mavromatis K."/>
            <person name="Ivanova N."/>
            <person name="Markowitz V."/>
            <person name="Cheng J.-F."/>
            <person name="Hugenholtz P."/>
            <person name="Woyke T."/>
            <person name="Wu D."/>
            <person name="Gronow S."/>
            <person name="Wellnitz S."/>
            <person name="Brambilla E."/>
            <person name="Klenk H.-P."/>
            <person name="Eisen J.A."/>
        </authorList>
    </citation>
    <scope>NUCLEOTIDE SEQUENCE [LARGE SCALE GENOMIC DNA]</scope>
    <source>
        <strain evidence="7 8">DSM 22815</strain>
    </source>
</reference>
<dbReference type="Proteomes" id="UP000003806">
    <property type="component" value="Chromosome"/>
</dbReference>
<dbReference type="PANTHER" id="PTHR42749">
    <property type="entry name" value="CELL SHAPE-DETERMINING PROTEIN MREB"/>
    <property type="match status" value="1"/>
</dbReference>
<dbReference type="HOGENOM" id="CLU_052037_0_0_0"/>
<accession>H0UMM0</accession>
<name>H0UMM0_9BACT</name>
<sequence length="348" mass="37125">MGFLKKSIGQGIGIDLGTSNIVVYQSDQGIVFDEPSAVAVRKMPQGGREIIAYGHEAKAMEGKTPQGVTVIRPLRDGVIANYDMTEAVLKHYLSKITSESRFSRPLVVVSVPAKVTEVERRAVLDAAIGAGAKESYIIDEPIAAALGAGLPIAAPQGNMVLDIGGGTSEVAVISLDGIVVTNSLRSAGKEMDEAIVSMFRQKRALLIGEGTAETIKETIGSAVTLDEELTMEVKGRDLADGLPKAEIVTSLEIREVLLPLISRIEDMVKVALEQTPPELAKDIVDHGIVLVGGASQLRGLPERLTKSLNAPVFLAENAIHAVALGIGRALEDMDRMRHLLTTVQKRNR</sequence>
<dbReference type="SMART" id="SM00268">
    <property type="entry name" value="ACTIN"/>
    <property type="match status" value="1"/>
</dbReference>
<comment type="function">
    <text evidence="6">Forms membrane-associated dynamic filaments that are essential for cell shape determination. Acts by regulating cell wall synthesis and cell elongation, and thus cell shape. A feedback loop between cell geometry and MreB localization may maintain elongated cell shape by targeting cell wall growth to regions of negative cell wall curvature.</text>
</comment>
<dbReference type="GO" id="GO:0005524">
    <property type="term" value="F:ATP binding"/>
    <property type="evidence" value="ECO:0007669"/>
    <property type="project" value="UniProtKB-KW"/>
</dbReference>
<dbReference type="NCBIfam" id="NF010539">
    <property type="entry name" value="PRK13927.1"/>
    <property type="match status" value="1"/>
</dbReference>
<feature type="binding site" evidence="6">
    <location>
        <begin position="165"/>
        <end position="167"/>
    </location>
    <ligand>
        <name>ATP</name>
        <dbReference type="ChEBI" id="CHEBI:30616"/>
    </ligand>
</feature>
<dbReference type="EMBL" id="CM001376">
    <property type="protein sequence ID" value="EHM13723.1"/>
    <property type="molecule type" value="Genomic_DNA"/>
</dbReference>
<dbReference type="Gene3D" id="3.30.420.40">
    <property type="match status" value="3"/>
</dbReference>
<keyword evidence="1 6" id="KW-0963">Cytoplasm</keyword>
<dbReference type="STRING" id="885272.JonanDRAFT_1359"/>
<comment type="subcellular location">
    <subcellularLocation>
        <location evidence="6">Cytoplasm</location>
    </subcellularLocation>
    <text evidence="6">Membrane-associated.</text>
</comment>
<dbReference type="RefSeq" id="WP_008521895.1">
    <property type="nucleotide sequence ID" value="NZ_CM001376.1"/>
</dbReference>
<dbReference type="OrthoDB" id="9768127at2"/>
<evidence type="ECO:0000256" key="1">
    <source>
        <dbReference type="ARBA" id="ARBA00022490"/>
    </source>
</evidence>
<dbReference type="InterPro" id="IPR043129">
    <property type="entry name" value="ATPase_NBD"/>
</dbReference>
<proteinExistence type="inferred from homology"/>
<dbReference type="GO" id="GO:0000902">
    <property type="term" value="P:cell morphogenesis"/>
    <property type="evidence" value="ECO:0007669"/>
    <property type="project" value="InterPro"/>
</dbReference>
<dbReference type="Pfam" id="PF06723">
    <property type="entry name" value="MreB_Mbl"/>
    <property type="match status" value="1"/>
</dbReference>
<keyword evidence="2 6" id="KW-0547">Nucleotide-binding</keyword>
<organism evidence="7 8">
    <name type="scientific">Jonquetella anthropi DSM 22815</name>
    <dbReference type="NCBI Taxonomy" id="885272"/>
    <lineage>
        <taxon>Bacteria</taxon>
        <taxon>Thermotogati</taxon>
        <taxon>Synergistota</taxon>
        <taxon>Synergistia</taxon>
        <taxon>Synergistales</taxon>
        <taxon>Dethiosulfovibrionaceae</taxon>
        <taxon>Jonquetella</taxon>
    </lineage>
</organism>
<dbReference type="InterPro" id="IPR056546">
    <property type="entry name" value="MreB_MamK-like"/>
</dbReference>
<protein>
    <recommendedName>
        <fullName evidence="6">Cell shape-determining protein MreB</fullName>
    </recommendedName>
</protein>